<dbReference type="GO" id="GO:0050660">
    <property type="term" value="F:flavin adenine dinucleotide binding"/>
    <property type="evidence" value="ECO:0007669"/>
    <property type="project" value="InterPro"/>
</dbReference>
<reference evidence="2 3" key="1">
    <citation type="submission" date="2017-02" db="EMBL/GenBank/DDBJ databases">
        <title>Complete genome sequences of Mycobacterium kansasii strains isolated from rhesus macaques.</title>
        <authorList>
            <person name="Panda A."/>
            <person name="Nagaraj S."/>
            <person name="Zhao X."/>
            <person name="Tettelin H."/>
            <person name="Detolla L.J."/>
        </authorList>
    </citation>
    <scope>NUCLEOTIDE SEQUENCE [LARGE SCALE GENOMIC DNA]</scope>
    <source>
        <strain evidence="2 3">11-3813</strain>
    </source>
</reference>
<proteinExistence type="predicted"/>
<dbReference type="Pfam" id="PF01565">
    <property type="entry name" value="FAD_binding_4"/>
    <property type="match status" value="1"/>
</dbReference>
<dbReference type="SUPFAM" id="SSF56176">
    <property type="entry name" value="FAD-binding/transporter-associated domain-like"/>
    <property type="match status" value="1"/>
</dbReference>
<evidence type="ECO:0000313" key="3">
    <source>
        <dbReference type="Proteomes" id="UP000189229"/>
    </source>
</evidence>
<dbReference type="InterPro" id="IPR036318">
    <property type="entry name" value="FAD-bd_PCMH-like_sf"/>
</dbReference>
<dbReference type="Gene3D" id="3.30.465.10">
    <property type="match status" value="1"/>
</dbReference>
<dbReference type="Proteomes" id="UP000189229">
    <property type="component" value="Unassembled WGS sequence"/>
</dbReference>
<accession>A0A1V3WZ75</accession>
<dbReference type="AlphaFoldDB" id="A0A1V3WZ75"/>
<sequence length="39" mass="4256">MRLVGAARPCEDGLLISFERMNRVLEVDTANQVAVVQPG</sequence>
<name>A0A1V3WZ75_MYCKA</name>
<organism evidence="2 3">
    <name type="scientific">Mycobacterium kansasii</name>
    <dbReference type="NCBI Taxonomy" id="1768"/>
    <lineage>
        <taxon>Bacteria</taxon>
        <taxon>Bacillati</taxon>
        <taxon>Actinomycetota</taxon>
        <taxon>Actinomycetes</taxon>
        <taxon>Mycobacteriales</taxon>
        <taxon>Mycobacteriaceae</taxon>
        <taxon>Mycobacterium</taxon>
    </lineage>
</organism>
<dbReference type="EMBL" id="MVBM01000005">
    <property type="protein sequence ID" value="OOK72200.1"/>
    <property type="molecule type" value="Genomic_DNA"/>
</dbReference>
<dbReference type="InterPro" id="IPR016169">
    <property type="entry name" value="FAD-bd_PCMH_sub2"/>
</dbReference>
<comment type="caution">
    <text evidence="2">The sequence shown here is derived from an EMBL/GenBank/DDBJ whole genome shotgun (WGS) entry which is preliminary data.</text>
</comment>
<gene>
    <name evidence="2" type="ORF">BZL30_5593</name>
</gene>
<evidence type="ECO:0000313" key="2">
    <source>
        <dbReference type="EMBL" id="OOK72200.1"/>
    </source>
</evidence>
<dbReference type="InterPro" id="IPR006094">
    <property type="entry name" value="Oxid_FAD_bind_N"/>
</dbReference>
<evidence type="ECO:0000259" key="1">
    <source>
        <dbReference type="Pfam" id="PF01565"/>
    </source>
</evidence>
<feature type="domain" description="FAD linked oxidase N-terminal" evidence="1">
    <location>
        <begin position="4"/>
        <end position="39"/>
    </location>
</feature>
<protein>
    <submittedName>
        <fullName evidence="2">FAD binding domain protein</fullName>
    </submittedName>
</protein>